<reference evidence="1" key="2">
    <citation type="submission" date="2020-09" db="EMBL/GenBank/DDBJ databases">
        <authorList>
            <person name="Sun Q."/>
            <person name="Kim S."/>
        </authorList>
    </citation>
    <scope>NUCLEOTIDE SEQUENCE</scope>
    <source>
        <strain evidence="1">KCTC 12113</strain>
    </source>
</reference>
<proteinExistence type="predicted"/>
<dbReference type="AlphaFoldDB" id="A0A918J3A6"/>
<keyword evidence="2" id="KW-1185">Reference proteome</keyword>
<evidence type="ECO:0000313" key="2">
    <source>
        <dbReference type="Proteomes" id="UP000634668"/>
    </source>
</evidence>
<sequence length="151" mass="17424">MREIIYILLISIIITGCDRYKVKDFADLEYIPVLPDEILLVVDEDSYQEFPTILKFSTDKIIISRFQNSEEYDTGYENDTLNILSKSFVEDGKVQLTRFKTNLNTLTLCGNNKSDNIYYIEGLDPLRKLTLIGIGENILNQIVNLKKETSE</sequence>
<reference evidence="1" key="1">
    <citation type="journal article" date="2014" name="Int. J. Syst. Evol. Microbiol.">
        <title>Complete genome sequence of Corynebacterium casei LMG S-19264T (=DSM 44701T), isolated from a smear-ripened cheese.</title>
        <authorList>
            <consortium name="US DOE Joint Genome Institute (JGI-PGF)"/>
            <person name="Walter F."/>
            <person name="Albersmeier A."/>
            <person name="Kalinowski J."/>
            <person name="Ruckert C."/>
        </authorList>
    </citation>
    <scope>NUCLEOTIDE SEQUENCE</scope>
    <source>
        <strain evidence="1">KCTC 12113</strain>
    </source>
</reference>
<organism evidence="1 2">
    <name type="scientific">Arenibacter certesii</name>
    <dbReference type="NCBI Taxonomy" id="228955"/>
    <lineage>
        <taxon>Bacteria</taxon>
        <taxon>Pseudomonadati</taxon>
        <taxon>Bacteroidota</taxon>
        <taxon>Flavobacteriia</taxon>
        <taxon>Flavobacteriales</taxon>
        <taxon>Flavobacteriaceae</taxon>
        <taxon>Arenibacter</taxon>
    </lineage>
</organism>
<dbReference type="RefSeq" id="WP_026814362.1">
    <property type="nucleotide sequence ID" value="NZ_BMWP01000027.1"/>
</dbReference>
<gene>
    <name evidence="1" type="ORF">GCM10007383_32510</name>
</gene>
<accession>A0A918J3A6</accession>
<evidence type="ECO:0000313" key="1">
    <source>
        <dbReference type="EMBL" id="GGW45606.1"/>
    </source>
</evidence>
<dbReference type="PROSITE" id="PS51257">
    <property type="entry name" value="PROKAR_LIPOPROTEIN"/>
    <property type="match status" value="1"/>
</dbReference>
<protein>
    <submittedName>
        <fullName evidence="1">Uncharacterized protein</fullName>
    </submittedName>
</protein>
<name>A0A918J3A6_9FLAO</name>
<dbReference type="EMBL" id="BMWP01000027">
    <property type="protein sequence ID" value="GGW45606.1"/>
    <property type="molecule type" value="Genomic_DNA"/>
</dbReference>
<dbReference type="Proteomes" id="UP000634668">
    <property type="component" value="Unassembled WGS sequence"/>
</dbReference>
<comment type="caution">
    <text evidence="1">The sequence shown here is derived from an EMBL/GenBank/DDBJ whole genome shotgun (WGS) entry which is preliminary data.</text>
</comment>